<organism evidence="2 3">
    <name type="scientific">Marasmiellus scandens</name>
    <dbReference type="NCBI Taxonomy" id="2682957"/>
    <lineage>
        <taxon>Eukaryota</taxon>
        <taxon>Fungi</taxon>
        <taxon>Dikarya</taxon>
        <taxon>Basidiomycota</taxon>
        <taxon>Agaricomycotina</taxon>
        <taxon>Agaricomycetes</taxon>
        <taxon>Agaricomycetidae</taxon>
        <taxon>Agaricales</taxon>
        <taxon>Marasmiineae</taxon>
        <taxon>Omphalotaceae</taxon>
        <taxon>Marasmiellus</taxon>
    </lineage>
</organism>
<sequence length="229" mass="23879">MKLTPQTPTFGSCLPSPSSAQRLVLFSSSGFRAGYVLLKARFFAHNTRIFNFCSLVCNSKPEIRTKLLWIPRFFVLPLGRSRPLRPSTSATSTTSTSASSTSTTQTSTTSTSTSSTTSLTTSSTTSETTSSTTSTTSTTSDTTISSTSTSSSTSSSTPTPTPTSSEVTTTDASGQTRTIVTVIMAEPSSTRGIAPSATSKNDNGGSGVSAAAHYLVLVQSPMLHFGRYA</sequence>
<accession>A0ABR1IJI5</accession>
<evidence type="ECO:0000313" key="2">
    <source>
        <dbReference type="EMBL" id="KAK7434418.1"/>
    </source>
</evidence>
<protein>
    <submittedName>
        <fullName evidence="2">Uncharacterized protein</fullName>
    </submittedName>
</protein>
<dbReference type="Proteomes" id="UP001498398">
    <property type="component" value="Unassembled WGS sequence"/>
</dbReference>
<reference evidence="2 3" key="1">
    <citation type="submission" date="2024-01" db="EMBL/GenBank/DDBJ databases">
        <title>A draft genome for the cacao thread blight pathogen Marasmiellus scandens.</title>
        <authorList>
            <person name="Baruah I.K."/>
            <person name="Leung J."/>
            <person name="Bukari Y."/>
            <person name="Amoako-Attah I."/>
            <person name="Meinhardt L.W."/>
            <person name="Bailey B.A."/>
            <person name="Cohen S.P."/>
        </authorList>
    </citation>
    <scope>NUCLEOTIDE SEQUENCE [LARGE SCALE GENOMIC DNA]</scope>
    <source>
        <strain evidence="2 3">GH-19</strain>
    </source>
</reference>
<evidence type="ECO:0000256" key="1">
    <source>
        <dbReference type="SAM" id="MobiDB-lite"/>
    </source>
</evidence>
<keyword evidence="3" id="KW-1185">Reference proteome</keyword>
<feature type="region of interest" description="Disordered" evidence="1">
    <location>
        <begin position="80"/>
        <end position="205"/>
    </location>
</feature>
<dbReference type="EMBL" id="JBANRG010000124">
    <property type="protein sequence ID" value="KAK7434418.1"/>
    <property type="molecule type" value="Genomic_DNA"/>
</dbReference>
<name>A0ABR1IJI5_9AGAR</name>
<proteinExistence type="predicted"/>
<evidence type="ECO:0000313" key="3">
    <source>
        <dbReference type="Proteomes" id="UP001498398"/>
    </source>
</evidence>
<feature type="compositionally biased region" description="Low complexity" evidence="1">
    <location>
        <begin position="87"/>
        <end position="170"/>
    </location>
</feature>
<gene>
    <name evidence="2" type="ORF">VKT23_020187</name>
</gene>
<comment type="caution">
    <text evidence="2">The sequence shown here is derived from an EMBL/GenBank/DDBJ whole genome shotgun (WGS) entry which is preliminary data.</text>
</comment>
<feature type="compositionally biased region" description="Polar residues" evidence="1">
    <location>
        <begin position="187"/>
        <end position="203"/>
    </location>
</feature>